<feature type="compositionally biased region" description="Basic and acidic residues" evidence="1">
    <location>
        <begin position="337"/>
        <end position="346"/>
    </location>
</feature>
<evidence type="ECO:0000256" key="1">
    <source>
        <dbReference type="SAM" id="MobiDB-lite"/>
    </source>
</evidence>
<feature type="region of interest" description="Disordered" evidence="1">
    <location>
        <begin position="304"/>
        <end position="346"/>
    </location>
</feature>
<reference evidence="2" key="1">
    <citation type="submission" date="2020-04" db="EMBL/GenBank/DDBJ databases">
        <authorList>
            <person name="Alioto T."/>
            <person name="Alioto T."/>
            <person name="Gomez Garrido J."/>
        </authorList>
    </citation>
    <scope>NUCLEOTIDE SEQUENCE</scope>
    <source>
        <strain evidence="2">A484AB</strain>
    </source>
</reference>
<accession>A0A6S7IQG8</accession>
<feature type="region of interest" description="Disordered" evidence="1">
    <location>
        <begin position="226"/>
        <end position="263"/>
    </location>
</feature>
<organism evidence="2 3">
    <name type="scientific">Paramuricea clavata</name>
    <name type="common">Red gorgonian</name>
    <name type="synonym">Violescent sea-whip</name>
    <dbReference type="NCBI Taxonomy" id="317549"/>
    <lineage>
        <taxon>Eukaryota</taxon>
        <taxon>Metazoa</taxon>
        <taxon>Cnidaria</taxon>
        <taxon>Anthozoa</taxon>
        <taxon>Octocorallia</taxon>
        <taxon>Malacalcyonacea</taxon>
        <taxon>Plexauridae</taxon>
        <taxon>Paramuricea</taxon>
    </lineage>
</organism>
<proteinExistence type="predicted"/>
<feature type="region of interest" description="Disordered" evidence="1">
    <location>
        <begin position="1"/>
        <end position="33"/>
    </location>
</feature>
<feature type="compositionally biased region" description="Polar residues" evidence="1">
    <location>
        <begin position="304"/>
        <end position="318"/>
    </location>
</feature>
<feature type="region of interest" description="Disordered" evidence="1">
    <location>
        <begin position="38"/>
        <end position="57"/>
    </location>
</feature>
<feature type="compositionally biased region" description="Polar residues" evidence="1">
    <location>
        <begin position="133"/>
        <end position="150"/>
    </location>
</feature>
<comment type="caution">
    <text evidence="2">The sequence shown here is derived from an EMBL/GenBank/DDBJ whole genome shotgun (WGS) entry which is preliminary data.</text>
</comment>
<dbReference type="AlphaFoldDB" id="A0A6S7IQG8"/>
<dbReference type="Proteomes" id="UP001152795">
    <property type="component" value="Unassembled WGS sequence"/>
</dbReference>
<gene>
    <name evidence="2" type="ORF">PACLA_8A024108</name>
</gene>
<feature type="non-terminal residue" evidence="2">
    <location>
        <position position="375"/>
    </location>
</feature>
<feature type="compositionally biased region" description="Low complexity" evidence="1">
    <location>
        <begin position="250"/>
        <end position="263"/>
    </location>
</feature>
<feature type="compositionally biased region" description="Acidic residues" evidence="1">
    <location>
        <begin position="14"/>
        <end position="28"/>
    </location>
</feature>
<feature type="region of interest" description="Disordered" evidence="1">
    <location>
        <begin position="107"/>
        <end position="166"/>
    </location>
</feature>
<feature type="compositionally biased region" description="Polar residues" evidence="1">
    <location>
        <begin position="107"/>
        <end position="126"/>
    </location>
</feature>
<feature type="compositionally biased region" description="Gly residues" evidence="1">
    <location>
        <begin position="1"/>
        <end position="13"/>
    </location>
</feature>
<protein>
    <submittedName>
        <fullName evidence="2">Uncharacterized protein</fullName>
    </submittedName>
</protein>
<feature type="compositionally biased region" description="Low complexity" evidence="1">
    <location>
        <begin position="152"/>
        <end position="166"/>
    </location>
</feature>
<name>A0A6S7IQG8_PARCT</name>
<evidence type="ECO:0000313" key="2">
    <source>
        <dbReference type="EMBL" id="CAB4019090.1"/>
    </source>
</evidence>
<evidence type="ECO:0000313" key="3">
    <source>
        <dbReference type="Proteomes" id="UP001152795"/>
    </source>
</evidence>
<dbReference type="EMBL" id="CACRXK020010294">
    <property type="protein sequence ID" value="CAB4019090.1"/>
    <property type="molecule type" value="Genomic_DNA"/>
</dbReference>
<keyword evidence="3" id="KW-1185">Reference proteome</keyword>
<sequence>PHDVGGGGGGGGDDGGDDDGDDHADDDAQVVIPPNYNEAKEIPKMKDKCSSEADHKVTKKTDFNALFSGMNLSAGARSDFAVYRKLVEPTEPLIDIENTTASTLLENSDFSTTPHTNESNSEQNPTENDKQTNGKASNLLSSKHTNSEVHANQFTSTSSSETQNSNNFDLMSLETSDTSILDFSTPLQNSNLSSLESNELKSNLNVHDIGQEPDKRTLRQEGMLLFNPRETTARPGVSGTNNVDLLNWKQSNSTSSSSRTNSTQNIELLNTEPQNPNPPKSLPQKASHINPNRTVQCIPQNQNSDLLSFQPEPRSQTLPGGLVLATNSSSASPRRPFPKDMKSETDGFDFIRKSTKADAFSFINDEIQASKTKQK</sequence>